<organism evidence="5 6">
    <name type="scientific">Jejubacter calystegiae</name>
    <dbReference type="NCBI Taxonomy" id="2579935"/>
    <lineage>
        <taxon>Bacteria</taxon>
        <taxon>Pseudomonadati</taxon>
        <taxon>Pseudomonadota</taxon>
        <taxon>Gammaproteobacteria</taxon>
        <taxon>Enterobacterales</taxon>
        <taxon>Enterobacteriaceae</taxon>
        <taxon>Jejubacter</taxon>
    </lineage>
</organism>
<dbReference type="EMBL" id="CP040428">
    <property type="protein sequence ID" value="QCT18266.1"/>
    <property type="molecule type" value="Genomic_DNA"/>
</dbReference>
<dbReference type="NCBIfam" id="TIGR01414">
    <property type="entry name" value="autotrans_barl"/>
    <property type="match status" value="1"/>
</dbReference>
<dbReference type="InterPro" id="IPR011050">
    <property type="entry name" value="Pectin_lyase_fold/virulence"/>
</dbReference>
<evidence type="ECO:0000256" key="1">
    <source>
        <dbReference type="ARBA" id="ARBA00022729"/>
    </source>
</evidence>
<dbReference type="CDD" id="cd01343">
    <property type="entry name" value="PL1_Passenger_AT"/>
    <property type="match status" value="1"/>
</dbReference>
<dbReference type="Proteomes" id="UP000302163">
    <property type="component" value="Chromosome"/>
</dbReference>
<name>A0A4P8YEV1_9ENTR</name>
<dbReference type="InterPro" id="IPR012332">
    <property type="entry name" value="Autotransporter_pectin_lyase_C"/>
</dbReference>
<feature type="domain" description="Autotransporter" evidence="4">
    <location>
        <begin position="581"/>
        <end position="849"/>
    </location>
</feature>
<dbReference type="PANTHER" id="PTHR35037">
    <property type="entry name" value="C-TERMINAL REGION OF AIDA-LIKE PROTEIN"/>
    <property type="match status" value="1"/>
</dbReference>
<evidence type="ECO:0000313" key="5">
    <source>
        <dbReference type="EMBL" id="QCT18266.1"/>
    </source>
</evidence>
<protein>
    <submittedName>
        <fullName evidence="5">Autotransporter outer membrane beta-barrel domain-containing protein</fullName>
    </submittedName>
</protein>
<keyword evidence="1 3" id="KW-0732">Signal</keyword>
<accession>A0A4P8YEV1</accession>
<evidence type="ECO:0000256" key="3">
    <source>
        <dbReference type="SAM" id="SignalP"/>
    </source>
</evidence>
<dbReference type="SUPFAM" id="SSF51126">
    <property type="entry name" value="Pectin lyase-like"/>
    <property type="match status" value="1"/>
</dbReference>
<dbReference type="AlphaFoldDB" id="A0A4P8YEV1"/>
<keyword evidence="6" id="KW-1185">Reference proteome</keyword>
<dbReference type="SMART" id="SM00869">
    <property type="entry name" value="Autotransporter"/>
    <property type="match status" value="1"/>
</dbReference>
<dbReference type="InterPro" id="IPR005546">
    <property type="entry name" value="Autotransporte_beta"/>
</dbReference>
<proteinExistence type="predicted"/>
<evidence type="ECO:0000313" key="6">
    <source>
        <dbReference type="Proteomes" id="UP000302163"/>
    </source>
</evidence>
<dbReference type="PROSITE" id="PS51208">
    <property type="entry name" value="AUTOTRANSPORTER"/>
    <property type="match status" value="1"/>
</dbReference>
<dbReference type="InterPro" id="IPR051551">
    <property type="entry name" value="Autotransporter_adhesion"/>
</dbReference>
<dbReference type="PRINTS" id="PR01484">
    <property type="entry name" value="PRTACTNFAMLY"/>
</dbReference>
<feature type="signal peptide" evidence="3">
    <location>
        <begin position="1"/>
        <end position="28"/>
    </location>
</feature>
<dbReference type="SUPFAM" id="SSF103515">
    <property type="entry name" value="Autotransporter"/>
    <property type="match status" value="1"/>
</dbReference>
<feature type="chain" id="PRO_5020495540" evidence="3">
    <location>
        <begin position="29"/>
        <end position="849"/>
    </location>
</feature>
<dbReference type="Pfam" id="PF03797">
    <property type="entry name" value="Autotransporter"/>
    <property type="match status" value="1"/>
</dbReference>
<dbReference type="PANTHER" id="PTHR35037:SF7">
    <property type="entry name" value="AUTOTRANSPORTER"/>
    <property type="match status" value="1"/>
</dbReference>
<gene>
    <name evidence="5" type="ORF">FEM41_00700</name>
</gene>
<evidence type="ECO:0000256" key="2">
    <source>
        <dbReference type="SAM" id="MobiDB-lite"/>
    </source>
</evidence>
<dbReference type="InterPro" id="IPR004899">
    <property type="entry name" value="Pertactin_central"/>
</dbReference>
<evidence type="ECO:0000259" key="4">
    <source>
        <dbReference type="PROSITE" id="PS51208"/>
    </source>
</evidence>
<dbReference type="GO" id="GO:0019867">
    <property type="term" value="C:outer membrane"/>
    <property type="evidence" value="ECO:0007669"/>
    <property type="project" value="InterPro"/>
</dbReference>
<dbReference type="OrthoDB" id="6477647at2"/>
<dbReference type="KEGG" id="izh:FEM41_00700"/>
<dbReference type="Pfam" id="PF03212">
    <property type="entry name" value="Pertactin"/>
    <property type="match status" value="1"/>
</dbReference>
<dbReference type="Gene3D" id="2.160.20.20">
    <property type="match status" value="1"/>
</dbReference>
<sequence length="849" mass="87169">MRLPKMKFPKNQLALMIAALSTTPYAQAVNVSGTSVTVTDDQSNTPYQVSNNGELIVDGGSVGSLSVNNSTLTIHNGGTYAGSDMQEAIYSSKSDINLDGVTATTSNAQQSILSVASNLHIADSTLTQNGGSAVIGINNADATGSPQTLISNSTLNLVNSTGNGGAVNLESASTSTISDSVINSVLSGVNYINSSGSLLNTTVNAEGYGVQSQAIAFNYRPVNVIARNAIITGRQGGALLSDGTLNLQSTSVSGTGEDANGITAGSRGITDSPSTLELITSQVKGNNNGILMTPTTPDGNGHQVNLSINNSAVTGETGAAISVENMTADISVLNGSTLSGGDNVLLNNASNGNASLRVENATLFGDVVTDNSSTTTVSLRKNAQLTGLLTGAASLNVGDHSTWNMTGNDNPGALTINNGTVNFGSSGTGFKTLTVSSLSGTGRFLMNTNLAANTGDLLNVTGEATGTYVLAIANTGNEPQAGGEDLQVVHTGSGNAAFSVEGGKVDAGAWQYSLSKQGTDWYLTQDSDDSLPPDPAPVPPNGDRTTSPSTDAILSLASAPVTIFNAEMQSLRFRHGDIQTNTLAPGGVWGRILGSNNRISGPYGSAYKIGQTGMETGADTVIDVNSGRVALGAFVSYTSNKISHARGGQSTVNSTGGGLYATWMADSGLYVDAVAKYNHFSNDINARMTDNTPAKGSYSQDAFGGSLETGMTFTTASPVWLQPYIRATAMQAGGEDVKLDNGMKANIDTTNSFQGEAGVNVGLDVSIAGATVKPYVSLAVSHEFVDNNRVAINDTWNFDNDISGTTGKYGAGLSAQITKNAGVWLEGQYQNGKHIESPIAANAGFRITF</sequence>
<dbReference type="InterPro" id="IPR036709">
    <property type="entry name" value="Autotransporte_beta_dom_sf"/>
</dbReference>
<reference evidence="5 6" key="1">
    <citation type="submission" date="2019-05" db="EMBL/GenBank/DDBJ databases">
        <title>Complete genome sequence of Izhakiella calystegiae KSNA2, an endophyte isolated from beach morning glory (Calystegia soldanella).</title>
        <authorList>
            <person name="Jiang L."/>
            <person name="Jeong J.C."/>
            <person name="Kim C.Y."/>
            <person name="Kim D.H."/>
            <person name="Kim S.W."/>
            <person name="Lee j."/>
        </authorList>
    </citation>
    <scope>NUCLEOTIDE SEQUENCE [LARGE SCALE GENOMIC DNA]</scope>
    <source>
        <strain evidence="5 6">KSNA2</strain>
    </source>
</reference>
<dbReference type="Gene3D" id="2.40.128.130">
    <property type="entry name" value="Autotransporter beta-domain"/>
    <property type="match status" value="1"/>
</dbReference>
<feature type="region of interest" description="Disordered" evidence="2">
    <location>
        <begin position="523"/>
        <end position="549"/>
    </location>
</feature>
<dbReference type="InterPro" id="IPR006315">
    <property type="entry name" value="OM_autotransptr_brl_dom"/>
</dbReference>
<dbReference type="InterPro" id="IPR003991">
    <property type="entry name" value="Pertactin_virulence_factor"/>
</dbReference>